<dbReference type="Proteomes" id="UP000332933">
    <property type="component" value="Unassembled WGS sequence"/>
</dbReference>
<evidence type="ECO:0000256" key="1">
    <source>
        <dbReference type="SAM" id="MobiDB-lite"/>
    </source>
</evidence>
<protein>
    <submittedName>
        <fullName evidence="4">Aste57867_21013 protein</fullName>
    </submittedName>
</protein>
<keyword evidence="5" id="KW-1185">Reference proteome</keyword>
<reference evidence="4 5" key="1">
    <citation type="submission" date="2019-03" db="EMBL/GenBank/DDBJ databases">
        <authorList>
            <person name="Gaulin E."/>
            <person name="Dumas B."/>
        </authorList>
    </citation>
    <scope>NUCLEOTIDE SEQUENCE [LARGE SCALE GENOMIC DNA]</scope>
    <source>
        <strain evidence="4">CBS 568.67</strain>
    </source>
</reference>
<accession>A0A485LGE9</accession>
<dbReference type="EMBL" id="CAADRA010006981">
    <property type="protein sequence ID" value="VFT97688.1"/>
    <property type="molecule type" value="Genomic_DNA"/>
</dbReference>
<keyword evidence="2" id="KW-1133">Transmembrane helix</keyword>
<evidence type="ECO:0000313" key="4">
    <source>
        <dbReference type="EMBL" id="VFT97688.1"/>
    </source>
</evidence>
<gene>
    <name evidence="4" type="primary">Aste57867_21013</name>
    <name evidence="3" type="ORF">As57867_020945</name>
    <name evidence="4" type="ORF">ASTE57867_21013</name>
</gene>
<evidence type="ECO:0000313" key="5">
    <source>
        <dbReference type="Proteomes" id="UP000332933"/>
    </source>
</evidence>
<reference evidence="3" key="2">
    <citation type="submission" date="2019-06" db="EMBL/GenBank/DDBJ databases">
        <title>Genomics analysis of Aphanomyces spp. identifies a new class of oomycete effector associated with host adaptation.</title>
        <authorList>
            <person name="Gaulin E."/>
        </authorList>
    </citation>
    <scope>NUCLEOTIDE SEQUENCE</scope>
    <source>
        <strain evidence="3">CBS 578.67</strain>
    </source>
</reference>
<name>A0A485LGE9_9STRA</name>
<keyword evidence="2" id="KW-0812">Transmembrane</keyword>
<dbReference type="CDD" id="cd21699">
    <property type="entry name" value="JMTM_APP_like"/>
    <property type="match status" value="1"/>
</dbReference>
<dbReference type="AlphaFoldDB" id="A0A485LGE9"/>
<evidence type="ECO:0000313" key="3">
    <source>
        <dbReference type="EMBL" id="KAF0687217.1"/>
    </source>
</evidence>
<sequence>MSSKTCPYKDRVSGNIIIANNDFCPSRGKQCVITPDCTVVSDMYSFKYVGDFSDLSRSMDDVTLLSSITDTIDLTFAKLPDTITSLTFSSFKIFKEPPVTFHWPENLYKITYEYNNAQTFAPIIPRSVQSLAIRADTIDQPRRIPPNAKRLQLNARKTISKIDATGVTRLYIGRVGKCSISHLKVNSSLELIYFKNDGITGWVMDAETFDVVNQLKPQGNYSNSELAEMKGFFFDIPTSGPPFSITTSKEECDRSGGQLQELQQFRQVSHGPFREGVKATFIVCVLPPGSRIDFDEAESSSLSTGAIVGIVLGGVAILIAILYAIRRTLAKQRAKNVADDEPSTTTASAHVSSTTP</sequence>
<feature type="compositionally biased region" description="Low complexity" evidence="1">
    <location>
        <begin position="343"/>
        <end position="356"/>
    </location>
</feature>
<feature type="region of interest" description="Disordered" evidence="1">
    <location>
        <begin position="334"/>
        <end position="356"/>
    </location>
</feature>
<keyword evidence="2" id="KW-0472">Membrane</keyword>
<dbReference type="EMBL" id="VJMH01006955">
    <property type="protein sequence ID" value="KAF0687217.1"/>
    <property type="molecule type" value="Genomic_DNA"/>
</dbReference>
<proteinExistence type="predicted"/>
<evidence type="ECO:0000256" key="2">
    <source>
        <dbReference type="SAM" id="Phobius"/>
    </source>
</evidence>
<organism evidence="4 5">
    <name type="scientific">Aphanomyces stellatus</name>
    <dbReference type="NCBI Taxonomy" id="120398"/>
    <lineage>
        <taxon>Eukaryota</taxon>
        <taxon>Sar</taxon>
        <taxon>Stramenopiles</taxon>
        <taxon>Oomycota</taxon>
        <taxon>Saprolegniomycetes</taxon>
        <taxon>Saprolegniales</taxon>
        <taxon>Verrucalvaceae</taxon>
        <taxon>Aphanomyces</taxon>
    </lineage>
</organism>
<feature type="transmembrane region" description="Helical" evidence="2">
    <location>
        <begin position="306"/>
        <end position="325"/>
    </location>
</feature>